<gene>
    <name evidence="1" type="ORF">SAMN05421738_11576</name>
</gene>
<keyword evidence="2" id="KW-1185">Reference proteome</keyword>
<dbReference type="Proteomes" id="UP000199149">
    <property type="component" value="Unassembled WGS sequence"/>
</dbReference>
<sequence>MTLIDYILMKVKFTYYFLFLLFSIKIFAQNNAQDSLAPIVKNDTIFATNPSDSIVFPKTYWNVGDVKRYNVTTSEIKLEGDTISNQEQYTYNVVIEVEDIYQNETVIKWNFRNVQFNSKSFLNNPFTLANNVSISFKIDQDGRFLSFINLDKTIKQLLLSSEDLENKYLDNPKAIAIIKKNIQYYSNEENIVKLFDKDIRQFHHFYGKSNFTLNSDPFVYQSYMDNLFSTSPTPATTSIKLNEVGTAHTNYIMGSFQEADKEWLANSWYTYLKDLATKLGSEEPSKDRLKDDIKYFVKTTSRIKDNGWISYSIETKKVKFQDTDYTLERRFELVD</sequence>
<evidence type="ECO:0000313" key="1">
    <source>
        <dbReference type="EMBL" id="SFN57893.1"/>
    </source>
</evidence>
<dbReference type="STRING" id="684065.SAMN05421738_11576"/>
<dbReference type="AlphaFoldDB" id="A0A1I5A5Z6"/>
<proteinExistence type="predicted"/>
<accession>A0A1I5A5Z6</accession>
<name>A0A1I5A5Z6_9FLAO</name>
<protein>
    <submittedName>
        <fullName evidence="1">Uncharacterized protein</fullName>
    </submittedName>
</protein>
<reference evidence="2" key="1">
    <citation type="submission" date="2016-10" db="EMBL/GenBank/DDBJ databases">
        <authorList>
            <person name="Varghese N."/>
            <person name="Submissions S."/>
        </authorList>
    </citation>
    <scope>NUCLEOTIDE SEQUENCE [LARGE SCALE GENOMIC DNA]</scope>
    <source>
        <strain evidence="2">XJ109</strain>
    </source>
</reference>
<evidence type="ECO:0000313" key="2">
    <source>
        <dbReference type="Proteomes" id="UP000199149"/>
    </source>
</evidence>
<organism evidence="1 2">
    <name type="scientific">Algoriella xinjiangensis</name>
    <dbReference type="NCBI Taxonomy" id="684065"/>
    <lineage>
        <taxon>Bacteria</taxon>
        <taxon>Pseudomonadati</taxon>
        <taxon>Bacteroidota</taxon>
        <taxon>Flavobacteriia</taxon>
        <taxon>Flavobacteriales</taxon>
        <taxon>Weeksellaceae</taxon>
        <taxon>Algoriella</taxon>
    </lineage>
</organism>
<dbReference type="EMBL" id="FOUZ01000015">
    <property type="protein sequence ID" value="SFN57893.1"/>
    <property type="molecule type" value="Genomic_DNA"/>
</dbReference>